<keyword evidence="3" id="KW-0645">Protease</keyword>
<dbReference type="RefSeq" id="WP_305732224.1">
    <property type="nucleotide sequence ID" value="NZ_OW150024.1"/>
</dbReference>
<dbReference type="NCBIfam" id="TIGR03008">
    <property type="entry name" value="pepcterm_CAAX"/>
    <property type="match status" value="1"/>
</dbReference>
<sequence length="228" mass="25690">MNSAILPRVAPFALFMACVGLEEGGRFLIERGLLPLDQQDLQYLYPLKIAAVALLLLRFARHYTELEPKQLANLRHLALSVGCGVMVFLLWIPLDIRLNPLGITGGFNPLLFQEGTERILMIAARLAGAVLVVPLMEELFWRSFFIRYLIAQDFSQVEIGRTTRSAFLITALLFGLEHNFFIAGVMAGCAYNFLLHATRSIIHCVLAHAVTNLLLGLYVLTTQQWQFW</sequence>
<organism evidence="3 4">
    <name type="scientific">Trichlorobacter ammonificans</name>
    <dbReference type="NCBI Taxonomy" id="2916410"/>
    <lineage>
        <taxon>Bacteria</taxon>
        <taxon>Pseudomonadati</taxon>
        <taxon>Thermodesulfobacteriota</taxon>
        <taxon>Desulfuromonadia</taxon>
        <taxon>Geobacterales</taxon>
        <taxon>Geobacteraceae</taxon>
        <taxon>Trichlorobacter</taxon>
    </lineage>
</organism>
<keyword evidence="3" id="KW-0378">Hydrolase</keyword>
<evidence type="ECO:0000313" key="3">
    <source>
        <dbReference type="EMBL" id="CAH2031397.1"/>
    </source>
</evidence>
<reference evidence="3 4" key="1">
    <citation type="submission" date="2022-03" db="EMBL/GenBank/DDBJ databases">
        <authorList>
            <person name="Koch H."/>
        </authorList>
    </citation>
    <scope>NUCLEOTIDE SEQUENCE [LARGE SCALE GENOMIC DNA]</scope>
    <source>
        <strain evidence="3 4">G1</strain>
    </source>
</reference>
<dbReference type="GO" id="GO:0006508">
    <property type="term" value="P:proteolysis"/>
    <property type="evidence" value="ECO:0007669"/>
    <property type="project" value="UniProtKB-KW"/>
</dbReference>
<evidence type="ECO:0000259" key="2">
    <source>
        <dbReference type="Pfam" id="PF02517"/>
    </source>
</evidence>
<keyword evidence="1" id="KW-0812">Transmembrane</keyword>
<evidence type="ECO:0000313" key="4">
    <source>
        <dbReference type="Proteomes" id="UP001295463"/>
    </source>
</evidence>
<evidence type="ECO:0000256" key="1">
    <source>
        <dbReference type="SAM" id="Phobius"/>
    </source>
</evidence>
<dbReference type="InterPro" id="IPR003675">
    <property type="entry name" value="Rce1/LyrA-like_dom"/>
</dbReference>
<dbReference type="Proteomes" id="UP001295463">
    <property type="component" value="Chromosome"/>
</dbReference>
<dbReference type="InterPro" id="IPR014346">
    <property type="entry name" value="Prenyl_protease-related"/>
</dbReference>
<dbReference type="Pfam" id="PF02517">
    <property type="entry name" value="Rce1-like"/>
    <property type="match status" value="1"/>
</dbReference>
<feature type="transmembrane region" description="Helical" evidence="1">
    <location>
        <begin position="119"/>
        <end position="145"/>
    </location>
</feature>
<feature type="transmembrane region" description="Helical" evidence="1">
    <location>
        <begin position="43"/>
        <end position="60"/>
    </location>
</feature>
<feature type="domain" description="CAAX prenyl protease 2/Lysostaphin resistance protein A-like" evidence="2">
    <location>
        <begin position="123"/>
        <end position="214"/>
    </location>
</feature>
<feature type="transmembrane region" description="Helical" evidence="1">
    <location>
        <begin position="166"/>
        <end position="194"/>
    </location>
</feature>
<gene>
    <name evidence="3" type="ORF">GEAMG1_1567</name>
</gene>
<keyword evidence="1" id="KW-0472">Membrane</keyword>
<protein>
    <submittedName>
        <fullName evidence="3">CAAX prenyl protease-related protein</fullName>
    </submittedName>
</protein>
<dbReference type="GO" id="GO:0008233">
    <property type="term" value="F:peptidase activity"/>
    <property type="evidence" value="ECO:0007669"/>
    <property type="project" value="UniProtKB-KW"/>
</dbReference>
<proteinExistence type="predicted"/>
<name>A0ABN8HMZ1_9BACT</name>
<keyword evidence="1" id="KW-1133">Transmembrane helix</keyword>
<feature type="transmembrane region" description="Helical" evidence="1">
    <location>
        <begin position="72"/>
        <end position="92"/>
    </location>
</feature>
<feature type="transmembrane region" description="Helical" evidence="1">
    <location>
        <begin position="200"/>
        <end position="220"/>
    </location>
</feature>
<dbReference type="EMBL" id="OW150024">
    <property type="protein sequence ID" value="CAH2031397.1"/>
    <property type="molecule type" value="Genomic_DNA"/>
</dbReference>
<accession>A0ABN8HMZ1</accession>
<keyword evidence="4" id="KW-1185">Reference proteome</keyword>